<gene>
    <name evidence="2" type="ORF">ILUMI_27050</name>
</gene>
<protein>
    <submittedName>
        <fullName evidence="2">Uncharacterized protein</fullName>
    </submittedName>
</protein>
<keyword evidence="3" id="KW-1185">Reference proteome</keyword>
<feature type="compositionally biased region" description="Basic and acidic residues" evidence="1">
    <location>
        <begin position="201"/>
        <end position="214"/>
    </location>
</feature>
<dbReference type="EMBL" id="VTPC01091225">
    <property type="protein sequence ID" value="KAF2879120.1"/>
    <property type="molecule type" value="Genomic_DNA"/>
</dbReference>
<name>A0A8K0FVS3_IGNLU</name>
<organism evidence="2 3">
    <name type="scientific">Ignelater luminosus</name>
    <name type="common">Cucubano</name>
    <name type="synonym">Pyrophorus luminosus</name>
    <dbReference type="NCBI Taxonomy" id="2038154"/>
    <lineage>
        <taxon>Eukaryota</taxon>
        <taxon>Metazoa</taxon>
        <taxon>Ecdysozoa</taxon>
        <taxon>Arthropoda</taxon>
        <taxon>Hexapoda</taxon>
        <taxon>Insecta</taxon>
        <taxon>Pterygota</taxon>
        <taxon>Neoptera</taxon>
        <taxon>Endopterygota</taxon>
        <taxon>Coleoptera</taxon>
        <taxon>Polyphaga</taxon>
        <taxon>Elateriformia</taxon>
        <taxon>Elateroidea</taxon>
        <taxon>Elateridae</taxon>
        <taxon>Agrypninae</taxon>
        <taxon>Pyrophorini</taxon>
        <taxon>Ignelater</taxon>
    </lineage>
</organism>
<dbReference type="Proteomes" id="UP000801492">
    <property type="component" value="Unassembled WGS sequence"/>
</dbReference>
<evidence type="ECO:0000313" key="3">
    <source>
        <dbReference type="Proteomes" id="UP000801492"/>
    </source>
</evidence>
<proteinExistence type="predicted"/>
<evidence type="ECO:0000313" key="2">
    <source>
        <dbReference type="EMBL" id="KAF2879120.1"/>
    </source>
</evidence>
<reference evidence="2" key="1">
    <citation type="submission" date="2019-08" db="EMBL/GenBank/DDBJ databases">
        <title>The genome of the North American firefly Photinus pyralis.</title>
        <authorList>
            <consortium name="Photinus pyralis genome working group"/>
            <person name="Fallon T.R."/>
            <person name="Sander Lower S.E."/>
            <person name="Weng J.-K."/>
        </authorList>
    </citation>
    <scope>NUCLEOTIDE SEQUENCE</scope>
    <source>
        <strain evidence="2">TRF0915ILg1</strain>
        <tissue evidence="2">Whole body</tissue>
    </source>
</reference>
<evidence type="ECO:0000256" key="1">
    <source>
        <dbReference type="SAM" id="MobiDB-lite"/>
    </source>
</evidence>
<dbReference type="AlphaFoldDB" id="A0A8K0FVS3"/>
<comment type="caution">
    <text evidence="2">The sequence shown here is derived from an EMBL/GenBank/DDBJ whole genome shotgun (WGS) entry which is preliminary data.</text>
</comment>
<feature type="region of interest" description="Disordered" evidence="1">
    <location>
        <begin position="192"/>
        <end position="218"/>
    </location>
</feature>
<accession>A0A8K0FVS3</accession>
<dbReference type="OrthoDB" id="8191755at2759"/>
<sequence>METKLFGIGIADLCKIAYDLAERNAAGQYIPPMLIFLRQRMKQELMDGTPPAPVSACHQSGWMQGQIFVKRFRHFIDRVKPTEKIKIAKLFGSAFAKAATEATAMNAFAKTGIWPLNENVFSYVDFAASDVTKRGLHQAAFNVTPKDICAVPKGQCKETKRKRGTSAVLTSTPYQIELEANQNSSVKSVKRKVKFGNDNPGKQDKLQGEKRLNPDPDPVAYILLQ</sequence>